<protein>
    <submittedName>
        <fullName evidence="2">Uncharacterized protein</fullName>
    </submittedName>
</protein>
<dbReference type="Proteomes" id="UP000299102">
    <property type="component" value="Unassembled WGS sequence"/>
</dbReference>
<gene>
    <name evidence="2" type="ORF">EVAR_101016_1</name>
</gene>
<dbReference type="EMBL" id="BGZK01003248">
    <property type="protein sequence ID" value="GBO99158.1"/>
    <property type="molecule type" value="Genomic_DNA"/>
</dbReference>
<keyword evidence="3" id="KW-1185">Reference proteome</keyword>
<sequence>MPKVLSQDKGTLSFACQNQVLVGSTVYGSLDCTACSQETKQMTGAVRAGTPRARSTSPRNTRQPQTVKMFLSAGASCPGRGRAACVLLSRLLRKNSIPLVERTRRYCVCGILYDLPARVGTRPPAELTRECYREFMKMPDGIIIARRKLTNRFFEFVPARLESDQARFGLLATNFFLQNIQVFTCRTDRWPRLNNRLLYGTLKKNASINNRQFSGRHCRGPFVRPSNNTTGSTNSAVHFTARSHLFELSKCKNRSNDVKRDVRAERPIRTIFVTRTKLTCKVLELAPGCSPVPREVLELGGILAREGQLTKPPYVRTFQHQAIVRPSRLCAVTSRKER</sequence>
<feature type="compositionally biased region" description="Polar residues" evidence="1">
    <location>
        <begin position="53"/>
        <end position="63"/>
    </location>
</feature>
<evidence type="ECO:0000256" key="1">
    <source>
        <dbReference type="SAM" id="MobiDB-lite"/>
    </source>
</evidence>
<proteinExistence type="predicted"/>
<organism evidence="2 3">
    <name type="scientific">Eumeta variegata</name>
    <name type="common">Bagworm moth</name>
    <name type="synonym">Eumeta japonica</name>
    <dbReference type="NCBI Taxonomy" id="151549"/>
    <lineage>
        <taxon>Eukaryota</taxon>
        <taxon>Metazoa</taxon>
        <taxon>Ecdysozoa</taxon>
        <taxon>Arthropoda</taxon>
        <taxon>Hexapoda</taxon>
        <taxon>Insecta</taxon>
        <taxon>Pterygota</taxon>
        <taxon>Neoptera</taxon>
        <taxon>Endopterygota</taxon>
        <taxon>Lepidoptera</taxon>
        <taxon>Glossata</taxon>
        <taxon>Ditrysia</taxon>
        <taxon>Tineoidea</taxon>
        <taxon>Psychidae</taxon>
        <taxon>Oiketicinae</taxon>
        <taxon>Eumeta</taxon>
    </lineage>
</organism>
<feature type="region of interest" description="Disordered" evidence="1">
    <location>
        <begin position="43"/>
        <end position="63"/>
    </location>
</feature>
<evidence type="ECO:0000313" key="2">
    <source>
        <dbReference type="EMBL" id="GBO99158.1"/>
    </source>
</evidence>
<dbReference type="AlphaFoldDB" id="A0A4C1SAD7"/>
<evidence type="ECO:0000313" key="3">
    <source>
        <dbReference type="Proteomes" id="UP000299102"/>
    </source>
</evidence>
<name>A0A4C1SAD7_EUMVA</name>
<accession>A0A4C1SAD7</accession>
<reference evidence="2 3" key="1">
    <citation type="journal article" date="2019" name="Commun. Biol.">
        <title>The bagworm genome reveals a unique fibroin gene that provides high tensile strength.</title>
        <authorList>
            <person name="Kono N."/>
            <person name="Nakamura H."/>
            <person name="Ohtoshi R."/>
            <person name="Tomita M."/>
            <person name="Numata K."/>
            <person name="Arakawa K."/>
        </authorList>
    </citation>
    <scope>NUCLEOTIDE SEQUENCE [LARGE SCALE GENOMIC DNA]</scope>
</reference>
<comment type="caution">
    <text evidence="2">The sequence shown here is derived from an EMBL/GenBank/DDBJ whole genome shotgun (WGS) entry which is preliminary data.</text>
</comment>